<keyword evidence="3" id="KW-1185">Reference proteome</keyword>
<dbReference type="Proteomes" id="UP000007875">
    <property type="component" value="Unassembled WGS sequence"/>
</dbReference>
<reference evidence="3" key="1">
    <citation type="submission" date="2003-08" db="EMBL/GenBank/DDBJ databases">
        <authorList>
            <person name="Birren B."/>
            <person name="Nusbaum C."/>
            <person name="Abebe A."/>
            <person name="Abouelleil A."/>
            <person name="Adekoya E."/>
            <person name="Ait-zahra M."/>
            <person name="Allen N."/>
            <person name="Allen T."/>
            <person name="An P."/>
            <person name="Anderson M."/>
            <person name="Anderson S."/>
            <person name="Arachchi H."/>
            <person name="Armbruster J."/>
            <person name="Bachantsang P."/>
            <person name="Baldwin J."/>
            <person name="Barry A."/>
            <person name="Bayul T."/>
            <person name="Blitshsteyn B."/>
            <person name="Bloom T."/>
            <person name="Blye J."/>
            <person name="Boguslavskiy L."/>
            <person name="Borowsky M."/>
            <person name="Boukhgalter B."/>
            <person name="Brunache A."/>
            <person name="Butler J."/>
            <person name="Calixte N."/>
            <person name="Calvo S."/>
            <person name="Camarata J."/>
            <person name="Campo K."/>
            <person name="Chang J."/>
            <person name="Cheshatsang Y."/>
            <person name="Citroen M."/>
            <person name="Collymore A."/>
            <person name="Considine T."/>
            <person name="Cook A."/>
            <person name="Cooke P."/>
            <person name="Corum B."/>
            <person name="Cuomo C."/>
            <person name="David R."/>
            <person name="Dawoe T."/>
            <person name="Degray S."/>
            <person name="Dodge S."/>
            <person name="Dooley K."/>
            <person name="Dorje P."/>
            <person name="Dorjee K."/>
            <person name="Dorris L."/>
            <person name="Duffey N."/>
            <person name="Dupes A."/>
            <person name="Elkins T."/>
            <person name="Engels R."/>
            <person name="Erickson J."/>
            <person name="Farina A."/>
            <person name="Faro S."/>
            <person name="Ferreira P."/>
            <person name="Fischer H."/>
            <person name="Fitzgerald M."/>
            <person name="Foley K."/>
            <person name="Gage D."/>
            <person name="Galagan J."/>
            <person name="Gearin G."/>
            <person name="Gnerre S."/>
            <person name="Gnirke A."/>
            <person name="Goyette A."/>
            <person name="Graham J."/>
            <person name="Grandbois E."/>
            <person name="Gyaltsen K."/>
            <person name="Hafez N."/>
            <person name="Hagopian D."/>
            <person name="Hagos B."/>
            <person name="Hall J."/>
            <person name="Hatcher B."/>
            <person name="Heller A."/>
            <person name="Higgins H."/>
            <person name="Honan T."/>
            <person name="Horn A."/>
            <person name="Houde N."/>
            <person name="Hughes L."/>
            <person name="Hulme W."/>
            <person name="Husby E."/>
            <person name="Iliev I."/>
            <person name="Jaffe D."/>
            <person name="Jones C."/>
            <person name="Kamal M."/>
            <person name="Kamat A."/>
            <person name="Kamvysselis M."/>
            <person name="Karlsson E."/>
            <person name="Kells C."/>
            <person name="Kieu A."/>
            <person name="Kisner P."/>
            <person name="Kodira C."/>
            <person name="Kulbokas E."/>
            <person name="Labutti K."/>
            <person name="Lama D."/>
            <person name="Landers T."/>
            <person name="Leger J."/>
            <person name="Levine S."/>
            <person name="Lewis D."/>
            <person name="Lewis T."/>
            <person name="Lindblad-toh K."/>
            <person name="Liu X."/>
            <person name="Lokyitsang T."/>
            <person name="Lokyitsang Y."/>
            <person name="Lucien O."/>
            <person name="Lui A."/>
            <person name="Ma L.J."/>
            <person name="Mabbitt R."/>
            <person name="Macdonald J."/>
            <person name="Maclean C."/>
            <person name="Major J."/>
            <person name="Manning J."/>
            <person name="Marabella R."/>
            <person name="Maru K."/>
            <person name="Matthews C."/>
            <person name="Mauceli E."/>
            <person name="Mccarthy M."/>
            <person name="Mcdonough S."/>
            <person name="Mcghee T."/>
            <person name="Meldrim J."/>
            <person name="Meneus L."/>
            <person name="Mesirov J."/>
            <person name="Mihalev A."/>
            <person name="Mihova T."/>
            <person name="Mikkelsen T."/>
            <person name="Mlenga V."/>
            <person name="Moru K."/>
            <person name="Mozes J."/>
            <person name="Mulrain L."/>
            <person name="Munson G."/>
            <person name="Naylor J."/>
            <person name="Newes C."/>
            <person name="Nguyen C."/>
            <person name="Nguyen N."/>
            <person name="Nguyen T."/>
            <person name="Nicol R."/>
            <person name="Nielsen C."/>
            <person name="Nizzari M."/>
            <person name="Norbu C."/>
            <person name="Norbu N."/>
            <person name="O'donnell P."/>
            <person name="Okoawo O."/>
            <person name="O'leary S."/>
            <person name="Omotosho B."/>
            <person name="O'neill K."/>
            <person name="Osman S."/>
            <person name="Parker S."/>
            <person name="Perrin D."/>
            <person name="Phunkhang P."/>
            <person name="Piqani B."/>
            <person name="Purcell S."/>
            <person name="Rachupka T."/>
            <person name="Ramasamy U."/>
            <person name="Rameau R."/>
            <person name="Ray V."/>
            <person name="Raymond C."/>
            <person name="Retta R."/>
            <person name="Richardson S."/>
            <person name="Rise C."/>
            <person name="Rodriguez J."/>
            <person name="Rogers J."/>
            <person name="Rogov P."/>
            <person name="Rutman M."/>
            <person name="Schupbach R."/>
            <person name="Seaman C."/>
            <person name="Settipalli S."/>
            <person name="Sharpe T."/>
            <person name="Sheridan J."/>
            <person name="Sherpa N."/>
            <person name="Shi J."/>
            <person name="Smirnov S."/>
            <person name="Smith C."/>
            <person name="Sougnez C."/>
            <person name="Spencer B."/>
            <person name="Stalker J."/>
            <person name="Stange-thomann N."/>
            <person name="Stavropoulos S."/>
            <person name="Stetson K."/>
            <person name="Stone C."/>
            <person name="Stone S."/>
            <person name="Stubbs M."/>
            <person name="Talamas J."/>
            <person name="Tchuinga P."/>
            <person name="Tenzing P."/>
            <person name="Tesfaye S."/>
            <person name="Theodore J."/>
            <person name="Thoulutsang Y."/>
            <person name="Topham K."/>
            <person name="Towey S."/>
            <person name="Tsamla T."/>
            <person name="Tsomo N."/>
            <person name="Vallee D."/>
            <person name="Vassiliev H."/>
            <person name="Venkataraman V."/>
            <person name="Vinson J."/>
            <person name="Vo A."/>
            <person name="Wade C."/>
            <person name="Wang S."/>
            <person name="Wangchuk T."/>
            <person name="Wangdi T."/>
            <person name="Whittaker C."/>
            <person name="Wilkinson J."/>
            <person name="Wu Y."/>
            <person name="Wyman D."/>
            <person name="Yadav S."/>
            <person name="Yang S."/>
            <person name="Yang X."/>
            <person name="Yeager S."/>
            <person name="Yee E."/>
            <person name="Young G."/>
            <person name="Zainoun J."/>
            <person name="Zembeck L."/>
            <person name="Zimmer A."/>
            <person name="Zody M."/>
            <person name="Lander E."/>
        </authorList>
    </citation>
    <scope>NUCLEOTIDE SEQUENCE [LARGE SCALE GENOMIC DNA]</scope>
</reference>
<keyword evidence="1" id="KW-0732">Signal</keyword>
<evidence type="ECO:0000313" key="3">
    <source>
        <dbReference type="Proteomes" id="UP000007875"/>
    </source>
</evidence>
<dbReference type="HOGENOM" id="CLU_3162288_0_0_1"/>
<dbReference type="AlphaFoldDB" id="H2YRA8"/>
<feature type="signal peptide" evidence="1">
    <location>
        <begin position="1"/>
        <end position="16"/>
    </location>
</feature>
<protein>
    <submittedName>
        <fullName evidence="2">Uncharacterized protein</fullName>
    </submittedName>
</protein>
<feature type="chain" id="PRO_5003578508" evidence="1">
    <location>
        <begin position="17"/>
        <end position="48"/>
    </location>
</feature>
<sequence length="48" mass="5369">MKITWILLMVVYSCCAVEYPAHNSEDSIESLGTGWLWNTTASCSPTCR</sequence>
<reference evidence="2" key="3">
    <citation type="submission" date="2025-09" db="UniProtKB">
        <authorList>
            <consortium name="Ensembl"/>
        </authorList>
    </citation>
    <scope>IDENTIFICATION</scope>
</reference>
<evidence type="ECO:0000256" key="1">
    <source>
        <dbReference type="SAM" id="SignalP"/>
    </source>
</evidence>
<proteinExistence type="predicted"/>
<accession>H2YRA8</accession>
<evidence type="ECO:0000313" key="2">
    <source>
        <dbReference type="Ensembl" id="ENSCSAVP00000007868.1"/>
    </source>
</evidence>
<dbReference type="Ensembl" id="ENSCSAVT00000007973.1">
    <property type="protein sequence ID" value="ENSCSAVP00000007868.1"/>
    <property type="gene ID" value="ENSCSAVG00000004702.1"/>
</dbReference>
<name>H2YRA8_CIOSA</name>
<reference evidence="2" key="2">
    <citation type="submission" date="2025-08" db="UniProtKB">
        <authorList>
            <consortium name="Ensembl"/>
        </authorList>
    </citation>
    <scope>IDENTIFICATION</scope>
</reference>
<organism evidence="2 3">
    <name type="scientific">Ciona savignyi</name>
    <name type="common">Pacific transparent sea squirt</name>
    <dbReference type="NCBI Taxonomy" id="51511"/>
    <lineage>
        <taxon>Eukaryota</taxon>
        <taxon>Metazoa</taxon>
        <taxon>Chordata</taxon>
        <taxon>Tunicata</taxon>
        <taxon>Ascidiacea</taxon>
        <taxon>Phlebobranchia</taxon>
        <taxon>Cionidae</taxon>
        <taxon>Ciona</taxon>
    </lineage>
</organism>
<dbReference type="GeneTree" id="ENSGT00530000068230"/>